<feature type="non-terminal residue" evidence="2">
    <location>
        <position position="1"/>
    </location>
</feature>
<sequence length="237" mass="27803">LKEKSAILIKENILEQDLVKAHDQIELLNEKNYSLNKELKTSLRHNKYRNIEKIPKLKLEIVNWSSQRNQLLAEVKSYQSKVNELQNSFKTLQRESKLKIERTEEEKRQVTSEFAAYRQKTEKKESELKKRIVNDIGLKNNKILQEKEKSKHLESTVRDLEKKLMEAEIENKNLIEKLSKTPTEEAIEETSTAFEARLDVDALAQEKQRNRALQECLMKTSQQLNETTLALKGKERG</sequence>
<name>A0A315UMC0_GAMAF</name>
<keyword evidence="1" id="KW-0175">Coiled coil</keyword>
<gene>
    <name evidence="2" type="ORF">CCH79_00017134</name>
</gene>
<keyword evidence="3" id="KW-1185">Reference proteome</keyword>
<evidence type="ECO:0000256" key="1">
    <source>
        <dbReference type="SAM" id="Coils"/>
    </source>
</evidence>
<evidence type="ECO:0000313" key="3">
    <source>
        <dbReference type="Proteomes" id="UP000250572"/>
    </source>
</evidence>
<dbReference type="EMBL" id="NHOQ01002941">
    <property type="protein sequence ID" value="PWA13770.1"/>
    <property type="molecule type" value="Genomic_DNA"/>
</dbReference>
<reference evidence="2 3" key="1">
    <citation type="journal article" date="2018" name="G3 (Bethesda)">
        <title>A High-Quality Reference Genome for the Invasive Mosquitofish Gambusia affinis Using a Chicago Library.</title>
        <authorList>
            <person name="Hoffberg S.L."/>
            <person name="Troendle N.J."/>
            <person name="Glenn T.C."/>
            <person name="Mahmud O."/>
            <person name="Louha S."/>
            <person name="Chalopin D."/>
            <person name="Bennetzen J.L."/>
            <person name="Mauricio R."/>
        </authorList>
    </citation>
    <scope>NUCLEOTIDE SEQUENCE [LARGE SCALE GENOMIC DNA]</scope>
    <source>
        <strain evidence="2">NE01/NJP1002.9</strain>
        <tissue evidence="2">Muscle</tissue>
    </source>
</reference>
<dbReference type="AlphaFoldDB" id="A0A315UMC0"/>
<feature type="non-terminal residue" evidence="2">
    <location>
        <position position="237"/>
    </location>
</feature>
<feature type="coiled-coil region" evidence="1">
    <location>
        <begin position="68"/>
        <end position="177"/>
    </location>
</feature>
<dbReference type="Proteomes" id="UP000250572">
    <property type="component" value="Unassembled WGS sequence"/>
</dbReference>
<proteinExistence type="predicted"/>
<comment type="caution">
    <text evidence="2">The sequence shown here is derived from an EMBL/GenBank/DDBJ whole genome shotgun (WGS) entry which is preliminary data.</text>
</comment>
<accession>A0A315UMC0</accession>
<protein>
    <submittedName>
        <fullName evidence="2">Uncharacterized protein</fullName>
    </submittedName>
</protein>
<organism evidence="2 3">
    <name type="scientific">Gambusia affinis</name>
    <name type="common">Western mosquitofish</name>
    <name type="synonym">Heterandria affinis</name>
    <dbReference type="NCBI Taxonomy" id="33528"/>
    <lineage>
        <taxon>Eukaryota</taxon>
        <taxon>Metazoa</taxon>
        <taxon>Chordata</taxon>
        <taxon>Craniata</taxon>
        <taxon>Vertebrata</taxon>
        <taxon>Euteleostomi</taxon>
        <taxon>Actinopterygii</taxon>
        <taxon>Neopterygii</taxon>
        <taxon>Teleostei</taxon>
        <taxon>Neoteleostei</taxon>
        <taxon>Acanthomorphata</taxon>
        <taxon>Ovalentaria</taxon>
        <taxon>Atherinomorphae</taxon>
        <taxon>Cyprinodontiformes</taxon>
        <taxon>Poeciliidae</taxon>
        <taxon>Poeciliinae</taxon>
        <taxon>Gambusia</taxon>
    </lineage>
</organism>
<evidence type="ECO:0000313" key="2">
    <source>
        <dbReference type="EMBL" id="PWA13770.1"/>
    </source>
</evidence>